<dbReference type="AlphaFoldDB" id="A0A3G8LW27"/>
<evidence type="ECO:0000256" key="1">
    <source>
        <dbReference type="ARBA" id="ARBA00023015"/>
    </source>
</evidence>
<evidence type="ECO:0000313" key="6">
    <source>
        <dbReference type="EMBL" id="AZG73355.1"/>
    </source>
</evidence>
<dbReference type="InterPro" id="IPR015358">
    <property type="entry name" value="Tscrpt_reg_MerR_DNA-bd"/>
</dbReference>
<dbReference type="PROSITE" id="PS50937">
    <property type="entry name" value="HTH_MERR_2"/>
    <property type="match status" value="1"/>
</dbReference>
<dbReference type="Gene3D" id="1.10.1660.10">
    <property type="match status" value="1"/>
</dbReference>
<feature type="domain" description="HTH merR-type" evidence="5">
    <location>
        <begin position="1"/>
        <end position="69"/>
    </location>
</feature>
<dbReference type="OrthoDB" id="9808480at2"/>
<dbReference type="SUPFAM" id="SSF46955">
    <property type="entry name" value="Putative DNA-binding domain"/>
    <property type="match status" value="1"/>
</dbReference>
<dbReference type="PANTHER" id="PTHR30204">
    <property type="entry name" value="REDOX-CYCLING DRUG-SENSING TRANSCRIPTIONAL ACTIVATOR SOXR"/>
    <property type="match status" value="1"/>
</dbReference>
<dbReference type="SMART" id="SM00422">
    <property type="entry name" value="HTH_MERR"/>
    <property type="match status" value="1"/>
</dbReference>
<evidence type="ECO:0000256" key="2">
    <source>
        <dbReference type="ARBA" id="ARBA00023125"/>
    </source>
</evidence>
<feature type="region of interest" description="Disordered" evidence="4">
    <location>
        <begin position="137"/>
        <end position="156"/>
    </location>
</feature>
<keyword evidence="7" id="KW-1185">Reference proteome</keyword>
<dbReference type="CDD" id="cd04787">
    <property type="entry name" value="HTH_HMRTR_unk"/>
    <property type="match status" value="1"/>
</dbReference>
<keyword evidence="2" id="KW-0238">DNA-binding</keyword>
<keyword evidence="3" id="KW-0804">Transcription</keyword>
<organism evidence="6 7">
    <name type="scientific">Shewanella livingstonensis</name>
    <dbReference type="NCBI Taxonomy" id="150120"/>
    <lineage>
        <taxon>Bacteria</taxon>
        <taxon>Pseudomonadati</taxon>
        <taxon>Pseudomonadota</taxon>
        <taxon>Gammaproteobacteria</taxon>
        <taxon>Alteromonadales</taxon>
        <taxon>Shewanellaceae</taxon>
        <taxon>Shewanella</taxon>
    </lineage>
</organism>
<dbReference type="InterPro" id="IPR047057">
    <property type="entry name" value="MerR_fam"/>
</dbReference>
<reference evidence="7" key="1">
    <citation type="submission" date="2018-11" db="EMBL/GenBank/DDBJ databases">
        <title>Shewanella sp. M2.</title>
        <authorList>
            <person name="Hwang Y.J."/>
            <person name="Hwang C.Y."/>
        </authorList>
    </citation>
    <scope>NUCLEOTIDE SEQUENCE [LARGE SCALE GENOMIC DNA]</scope>
    <source>
        <strain evidence="7">LMG 19866</strain>
    </source>
</reference>
<dbReference type="GO" id="GO:0003677">
    <property type="term" value="F:DNA binding"/>
    <property type="evidence" value="ECO:0007669"/>
    <property type="project" value="UniProtKB-KW"/>
</dbReference>
<evidence type="ECO:0000256" key="4">
    <source>
        <dbReference type="SAM" id="MobiDB-lite"/>
    </source>
</evidence>
<gene>
    <name evidence="6" type="ORF">EGC82_11630</name>
</gene>
<evidence type="ECO:0000313" key="7">
    <source>
        <dbReference type="Proteomes" id="UP000278035"/>
    </source>
</evidence>
<dbReference type="PANTHER" id="PTHR30204:SF94">
    <property type="entry name" value="HEAVY METAL-DEPENDENT TRANSCRIPTIONAL REGULATOR HI_0293-RELATED"/>
    <property type="match status" value="1"/>
</dbReference>
<dbReference type="RefSeq" id="WP_124730908.1">
    <property type="nucleotide sequence ID" value="NZ_CBCSKC010000009.1"/>
</dbReference>
<dbReference type="GO" id="GO:0003700">
    <property type="term" value="F:DNA-binding transcription factor activity"/>
    <property type="evidence" value="ECO:0007669"/>
    <property type="project" value="InterPro"/>
</dbReference>
<proteinExistence type="predicted"/>
<dbReference type="InterPro" id="IPR000551">
    <property type="entry name" value="MerR-type_HTH_dom"/>
</dbReference>
<dbReference type="EMBL" id="CP034015">
    <property type="protein sequence ID" value="AZG73355.1"/>
    <property type="molecule type" value="Genomic_DNA"/>
</dbReference>
<evidence type="ECO:0000256" key="3">
    <source>
        <dbReference type="ARBA" id="ARBA00023163"/>
    </source>
</evidence>
<dbReference type="Proteomes" id="UP000278035">
    <property type="component" value="Chromosome"/>
</dbReference>
<dbReference type="InterPro" id="IPR009061">
    <property type="entry name" value="DNA-bd_dom_put_sf"/>
</dbReference>
<accession>A0A3G8LW27</accession>
<dbReference type="Pfam" id="PF00376">
    <property type="entry name" value="MerR"/>
    <property type="match status" value="1"/>
</dbReference>
<dbReference type="KEGG" id="slj:EGC82_11630"/>
<dbReference type="Pfam" id="PF09278">
    <property type="entry name" value="MerR-DNA-bind"/>
    <property type="match status" value="1"/>
</dbReference>
<protein>
    <submittedName>
        <fullName evidence="6">MerR family transcriptional regulator</fullName>
    </submittedName>
</protein>
<dbReference type="PRINTS" id="PR00040">
    <property type="entry name" value="HTHMERR"/>
</dbReference>
<name>A0A3G8LW27_9GAMM</name>
<sequence length="156" mass="17643">MKVNQLANDLGITADTVRFYTRIGLLNPNKSPVNGYKIYNDKDKSRMQFILSARKLDFSVDEIKVIFSKTDHGESACHLVRALVKQKLDETEQQFNEMVKLRSRLSQAVDQWSTMPDNLPTGNMVCHLIEGTHQANLPTASVPQHNKVTLTSTEVK</sequence>
<keyword evidence="1" id="KW-0805">Transcription regulation</keyword>
<evidence type="ECO:0000259" key="5">
    <source>
        <dbReference type="PROSITE" id="PS50937"/>
    </source>
</evidence>